<comment type="catalytic activity">
    <reaction evidence="6">
        <text>ADP-alpha-D-ribose 1''-phosphate + H2O = ADP-D-ribose + phosphate</text>
        <dbReference type="Rhea" id="RHEA:25029"/>
        <dbReference type="ChEBI" id="CHEBI:15377"/>
        <dbReference type="ChEBI" id="CHEBI:43474"/>
        <dbReference type="ChEBI" id="CHEBI:57967"/>
        <dbReference type="ChEBI" id="CHEBI:58753"/>
        <dbReference type="EC" id="3.1.3.84"/>
    </reaction>
</comment>
<dbReference type="InterPro" id="IPR050892">
    <property type="entry name" value="ADP-ribose_metab_enzymes"/>
</dbReference>
<organism evidence="9 10">
    <name type="scientific">Curvularia kusanoi</name>
    <name type="common">Cochliobolus kusanoi</name>
    <dbReference type="NCBI Taxonomy" id="90978"/>
    <lineage>
        <taxon>Eukaryota</taxon>
        <taxon>Fungi</taxon>
        <taxon>Dikarya</taxon>
        <taxon>Ascomycota</taxon>
        <taxon>Pezizomycotina</taxon>
        <taxon>Dothideomycetes</taxon>
        <taxon>Pleosporomycetidae</taxon>
        <taxon>Pleosporales</taxon>
        <taxon>Pleosporineae</taxon>
        <taxon>Pleosporaceae</taxon>
        <taxon>Curvularia</taxon>
    </lineage>
</organism>
<dbReference type="EMBL" id="SWKU01000009">
    <property type="protein sequence ID" value="KAF3003788.1"/>
    <property type="molecule type" value="Genomic_DNA"/>
</dbReference>
<evidence type="ECO:0000256" key="1">
    <source>
        <dbReference type="ARBA" id="ARBA00002432"/>
    </source>
</evidence>
<evidence type="ECO:0000313" key="9">
    <source>
        <dbReference type="EMBL" id="KAF3003788.1"/>
    </source>
</evidence>
<dbReference type="SMART" id="SM00506">
    <property type="entry name" value="A1pp"/>
    <property type="match status" value="1"/>
</dbReference>
<dbReference type="InterPro" id="IPR043472">
    <property type="entry name" value="Macro_dom-like"/>
</dbReference>
<comment type="similarity">
    <text evidence="2">Belongs to the POA1 family.</text>
</comment>
<keyword evidence="5" id="KW-0378">Hydrolase</keyword>
<evidence type="ECO:0000256" key="5">
    <source>
        <dbReference type="ARBA" id="ARBA00022912"/>
    </source>
</evidence>
<comment type="function">
    <text evidence="1">Highly specific phosphatase involved in the metabolism of ADP-ribose 1''-phosphate (Appr1p) which is produced as a consequence of tRNA splicing.</text>
</comment>
<accession>A0A9P4THB0</accession>
<proteinExistence type="inferred from homology"/>
<protein>
    <recommendedName>
        <fullName evidence="4">ADP-ribose 1''-phosphate phosphatase</fullName>
        <ecNumber evidence="3">3.1.3.84</ecNumber>
    </recommendedName>
</protein>
<evidence type="ECO:0000313" key="10">
    <source>
        <dbReference type="Proteomes" id="UP000801428"/>
    </source>
</evidence>
<feature type="domain" description="Macro" evidence="8">
    <location>
        <begin position="70"/>
        <end position="215"/>
    </location>
</feature>
<dbReference type="InterPro" id="IPR002589">
    <property type="entry name" value="Macro_dom"/>
</dbReference>
<dbReference type="OrthoDB" id="2155246at2759"/>
<dbReference type="GO" id="GO:0004721">
    <property type="term" value="F:phosphoprotein phosphatase activity"/>
    <property type="evidence" value="ECO:0007669"/>
    <property type="project" value="UniProtKB-KW"/>
</dbReference>
<sequence>MSEQQSTDNIAHPTNAATSGHKRSNSDLQPQVKKQKMNTEHAHQHLDNTHIPTDRLSVPGQPSTDQHPLQLTYRKGDMLVDVPKDCVLVHACNTQGVWGSGIAKSFKRQYPKAYAFHRDYCTKKHTKAKPVETGTAQLLAPLDEDRQHWIGCVFTSAKYGKNKDKPDQILENTNKSIQMLLELISQMGTEPREIRMCKINSGKFGVPWEKTEAIMKGIVLKSHWPTKIEVWEPE</sequence>
<dbReference type="PANTHER" id="PTHR12521:SF0">
    <property type="entry name" value="ADP-RIBOSE GLYCOHYDROLASE OARD1"/>
    <property type="match status" value="1"/>
</dbReference>
<feature type="region of interest" description="Disordered" evidence="7">
    <location>
        <begin position="1"/>
        <end position="68"/>
    </location>
</feature>
<dbReference type="SUPFAM" id="SSF52949">
    <property type="entry name" value="Macro domain-like"/>
    <property type="match status" value="1"/>
</dbReference>
<dbReference type="Pfam" id="PF01661">
    <property type="entry name" value="Macro"/>
    <property type="match status" value="1"/>
</dbReference>
<evidence type="ECO:0000256" key="3">
    <source>
        <dbReference type="ARBA" id="ARBA00012983"/>
    </source>
</evidence>
<evidence type="ECO:0000256" key="6">
    <source>
        <dbReference type="ARBA" id="ARBA00034427"/>
    </source>
</evidence>
<keyword evidence="5" id="KW-0904">Protein phosphatase</keyword>
<dbReference type="PANTHER" id="PTHR12521">
    <property type="entry name" value="PROTEIN C6ORF130"/>
    <property type="match status" value="1"/>
</dbReference>
<comment type="caution">
    <text evidence="9">The sequence shown here is derived from an EMBL/GenBank/DDBJ whole genome shotgun (WGS) entry which is preliminary data.</text>
</comment>
<dbReference type="CDD" id="cd02901">
    <property type="entry name" value="Macro_Poa1p-like"/>
    <property type="match status" value="1"/>
</dbReference>
<reference evidence="9" key="1">
    <citation type="submission" date="2019-04" db="EMBL/GenBank/DDBJ databases">
        <title>Sequencing of skin fungus with MAO and IRED activity.</title>
        <authorList>
            <person name="Marsaioli A.J."/>
            <person name="Bonatto J.M.C."/>
            <person name="Reis Junior O."/>
        </authorList>
    </citation>
    <scope>NUCLEOTIDE SEQUENCE</scope>
    <source>
        <strain evidence="9">30M1</strain>
    </source>
</reference>
<gene>
    <name evidence="9" type="primary">POA1</name>
    <name evidence="9" type="ORF">E8E13_010177</name>
</gene>
<dbReference type="EC" id="3.1.3.84" evidence="3"/>
<feature type="compositionally biased region" description="Basic and acidic residues" evidence="7">
    <location>
        <begin position="37"/>
        <end position="48"/>
    </location>
</feature>
<keyword evidence="10" id="KW-1185">Reference proteome</keyword>
<dbReference type="AlphaFoldDB" id="A0A9P4THB0"/>
<evidence type="ECO:0000256" key="7">
    <source>
        <dbReference type="SAM" id="MobiDB-lite"/>
    </source>
</evidence>
<evidence type="ECO:0000256" key="2">
    <source>
        <dbReference type="ARBA" id="ARBA00006575"/>
    </source>
</evidence>
<dbReference type="Gene3D" id="3.40.220.10">
    <property type="entry name" value="Leucine Aminopeptidase, subunit E, domain 1"/>
    <property type="match status" value="1"/>
</dbReference>
<name>A0A9P4THB0_CURKU</name>
<dbReference type="GO" id="GO:0140291">
    <property type="term" value="P:peptidyl-glutamate ADP-deribosylation"/>
    <property type="evidence" value="ECO:0007669"/>
    <property type="project" value="TreeGrafter"/>
</dbReference>
<evidence type="ECO:0000256" key="4">
    <source>
        <dbReference type="ARBA" id="ARBA00019744"/>
    </source>
</evidence>
<evidence type="ECO:0000259" key="8">
    <source>
        <dbReference type="SMART" id="SM00506"/>
    </source>
</evidence>
<dbReference type="Proteomes" id="UP000801428">
    <property type="component" value="Unassembled WGS sequence"/>
</dbReference>